<dbReference type="PIRSF" id="PIRSF038972">
    <property type="entry name" value="Trm12"/>
    <property type="match status" value="1"/>
</dbReference>
<evidence type="ECO:0000256" key="2">
    <source>
        <dbReference type="PIRNR" id="PIRNR038972"/>
    </source>
</evidence>
<dbReference type="EMBL" id="NPIC01000003">
    <property type="protein sequence ID" value="RDL37248.1"/>
    <property type="molecule type" value="Genomic_DNA"/>
</dbReference>
<evidence type="ECO:0000259" key="4">
    <source>
        <dbReference type="PROSITE" id="PS51684"/>
    </source>
</evidence>
<dbReference type="GO" id="GO:0008757">
    <property type="term" value="F:S-adenosylmethionine-dependent methyltransferase activity"/>
    <property type="evidence" value="ECO:0007669"/>
    <property type="project" value="InterPro"/>
</dbReference>
<sequence length="436" mass="48714">MADSESTHPRSLESCANAAQTHTTGDLTLLHKTTHSNSKLQRPPKPKLKPSNPIEEATKSWLEILPPELLDVEETAKLISSVPRRWVAYPPMVLLPAGSFSHESWQIIQELLAAPLQDELWTRILSGISKKEGKGPLTHLAINSGIPLLAGSVGDESPVPVTTRMMNILRTPSGLITLYGDFGPELSPAIIPTVEDFQEAFWVSTKQNGITQIWAPRYTMFSRGNVKEKARLLDFHRGSDELRESRRWSKDDLRGDVAVDLYAGIGYFVFSYVKMGMGRVLGWELNPWSVEGLRRGAVANGWSVRVVKAGEEWKVGDESITVFEEDNNEAKERFRGIAAGRMGSVRHVNCGFLPTSEGSWEMALGILTGDGWIHLHENVGVNEVEARKREIELMFKNWIGKAGKKAEVMVEHVEFVKTFAPDVWHCVFDLYITNMG</sequence>
<dbReference type="Proteomes" id="UP000254866">
    <property type="component" value="Unassembled WGS sequence"/>
</dbReference>
<comment type="subcellular location">
    <subcellularLocation>
        <location evidence="2">Cytoplasm</location>
    </subcellularLocation>
</comment>
<keyword evidence="2" id="KW-0949">S-adenosyl-L-methionine</keyword>
<dbReference type="GO" id="GO:0102522">
    <property type="term" value="F:tRNA 4-demethylwyosine alpha-amino-alpha-carboxypropyltransferase activity"/>
    <property type="evidence" value="ECO:0007669"/>
    <property type="project" value="UniProtKB-EC"/>
</dbReference>
<dbReference type="InterPro" id="IPR029063">
    <property type="entry name" value="SAM-dependent_MTases_sf"/>
</dbReference>
<dbReference type="AlphaFoldDB" id="A0A370TP11"/>
<dbReference type="GeneID" id="43597530"/>
<keyword evidence="2" id="KW-0963">Cytoplasm</keyword>
<evidence type="ECO:0000313" key="6">
    <source>
        <dbReference type="Proteomes" id="UP000254866"/>
    </source>
</evidence>
<protein>
    <recommendedName>
        <fullName evidence="2">tRNA wybutosine-synthesizing protein 2</fullName>
        <shortName evidence="2">tRNA-yW-synthesizing protein 2</shortName>
    </recommendedName>
    <alternativeName>
        <fullName evidence="2">tRNA(Phe) (4-demethylwyosine(37)-C(7)) aminocarboxypropyltransferase</fullName>
    </alternativeName>
</protein>
<feature type="compositionally biased region" description="Polar residues" evidence="3">
    <location>
        <begin position="17"/>
        <end position="26"/>
    </location>
</feature>
<reference evidence="5 6" key="1">
    <citation type="journal article" date="2018" name="IMA Fungus">
        <title>IMA Genome-F 9: Draft genome sequence of Annulohypoxylon stygium, Aspergillus mulundensis, Berkeleyomyces basicola (syn. Thielaviopsis basicola), Ceratocystis smalleyi, two Cercospora beticola strains, Coleophoma cylindrospora, Fusarium fracticaudum, Phialophora cf. hyalina, and Morchella septimelata.</title>
        <authorList>
            <person name="Wingfield B.D."/>
            <person name="Bills G.F."/>
            <person name="Dong Y."/>
            <person name="Huang W."/>
            <person name="Nel W.J."/>
            <person name="Swalarsk-Parry B.S."/>
            <person name="Vaghefi N."/>
            <person name="Wilken P.M."/>
            <person name="An Z."/>
            <person name="de Beer Z.W."/>
            <person name="De Vos L."/>
            <person name="Chen L."/>
            <person name="Duong T.A."/>
            <person name="Gao Y."/>
            <person name="Hammerbacher A."/>
            <person name="Kikkert J.R."/>
            <person name="Li Y."/>
            <person name="Li H."/>
            <person name="Li K."/>
            <person name="Li Q."/>
            <person name="Liu X."/>
            <person name="Ma X."/>
            <person name="Naidoo K."/>
            <person name="Pethybridge S.J."/>
            <person name="Sun J."/>
            <person name="Steenkamp E.T."/>
            <person name="van der Nest M.A."/>
            <person name="van Wyk S."/>
            <person name="Wingfield M.J."/>
            <person name="Xiong C."/>
            <person name="Yue Q."/>
            <person name="Zhang X."/>
        </authorList>
    </citation>
    <scope>NUCLEOTIDE SEQUENCE [LARGE SCALE GENOMIC DNA]</scope>
    <source>
        <strain evidence="5 6">BP 5553</strain>
    </source>
</reference>
<dbReference type="Gene3D" id="3.40.50.150">
    <property type="entry name" value="Vaccinia Virus protein VP39"/>
    <property type="match status" value="1"/>
</dbReference>
<dbReference type="STRING" id="2656787.A0A370TP11"/>
<dbReference type="GO" id="GO:0008175">
    <property type="term" value="F:tRNA methyltransferase activity"/>
    <property type="evidence" value="ECO:0007669"/>
    <property type="project" value="TreeGrafter"/>
</dbReference>
<keyword evidence="2" id="KW-0819">tRNA processing</keyword>
<feature type="compositionally biased region" description="Basic and acidic residues" evidence="3">
    <location>
        <begin position="1"/>
        <end position="11"/>
    </location>
</feature>
<dbReference type="PANTHER" id="PTHR23245">
    <property type="entry name" value="TRNA METHYLTRANSFERASE"/>
    <property type="match status" value="1"/>
</dbReference>
<dbReference type="GO" id="GO:0031591">
    <property type="term" value="P:wybutosine biosynthetic process"/>
    <property type="evidence" value="ECO:0007669"/>
    <property type="project" value="InterPro"/>
</dbReference>
<comment type="function">
    <text evidence="2">S-adenosyl-L-methionine-dependent transferase that acts as a component of the wybutosine biosynthesis pathway. Wybutosine is a hyper modified guanosine with a tricyclic base found at the 3'-position adjacent to the anticodon of eukaryotic phenylalanine tRNA. Catalyzes the transfer of the alpha-amino-alpha-carboxypropyl (acp) group from S-adenosyl-L-methionine to the C-7 position of 4-demethylwyosine (imG-14) to produce wybutosine-86.</text>
</comment>
<dbReference type="GO" id="GO:0005737">
    <property type="term" value="C:cytoplasm"/>
    <property type="evidence" value="ECO:0007669"/>
    <property type="project" value="UniProtKB-SubCell"/>
</dbReference>
<name>A0A370TP11_9HELO</name>
<keyword evidence="6" id="KW-1185">Reference proteome</keyword>
<proteinExistence type="inferred from homology"/>
<dbReference type="RefSeq" id="XP_031869904.1">
    <property type="nucleotide sequence ID" value="XM_032013304.1"/>
</dbReference>
<keyword evidence="2" id="KW-0808">Transferase</keyword>
<dbReference type="OrthoDB" id="2387925at2759"/>
<feature type="region of interest" description="Disordered" evidence="3">
    <location>
        <begin position="1"/>
        <end position="53"/>
    </location>
</feature>
<comment type="catalytic activity">
    <reaction evidence="1">
        <text>4-demethylwyosine(37) in tRNA(Phe) + S-adenosyl-L-methionine = 4-demethyl-7-[(3S)-3-amino-3-carboxypropyl]wyosine(37) in tRNA(Phe) + S-methyl-5'-thioadenosine + H(+)</text>
        <dbReference type="Rhea" id="RHEA:36355"/>
        <dbReference type="Rhea" id="RHEA-COMP:10164"/>
        <dbReference type="Rhea" id="RHEA-COMP:10378"/>
        <dbReference type="ChEBI" id="CHEBI:15378"/>
        <dbReference type="ChEBI" id="CHEBI:17509"/>
        <dbReference type="ChEBI" id="CHEBI:59789"/>
        <dbReference type="ChEBI" id="CHEBI:64315"/>
        <dbReference type="ChEBI" id="CHEBI:73550"/>
        <dbReference type="EC" id="2.5.1.114"/>
    </reaction>
</comment>
<dbReference type="InterPro" id="IPR030382">
    <property type="entry name" value="MeTrfase_TRM5/TYW2"/>
</dbReference>
<dbReference type="GO" id="GO:0030488">
    <property type="term" value="P:tRNA methylation"/>
    <property type="evidence" value="ECO:0007669"/>
    <property type="project" value="TreeGrafter"/>
</dbReference>
<comment type="caution">
    <text evidence="5">The sequence shown here is derived from an EMBL/GenBank/DDBJ whole genome shotgun (WGS) entry which is preliminary data.</text>
</comment>
<comment type="pathway">
    <text evidence="2">tRNA modification; wybutosine-tRNA(Phe) biosynthesis.</text>
</comment>
<comment type="similarity">
    <text evidence="2">Belongs to the class I-like SAM-binding methyltransferase superfamily. TRM5/TYW2 family.</text>
</comment>
<evidence type="ECO:0000256" key="1">
    <source>
        <dbReference type="ARBA" id="ARBA00049400"/>
    </source>
</evidence>
<accession>A0A370TP11</accession>
<dbReference type="SUPFAM" id="SSF53335">
    <property type="entry name" value="S-adenosyl-L-methionine-dependent methyltransferases"/>
    <property type="match status" value="1"/>
</dbReference>
<dbReference type="UniPathway" id="UPA00375"/>
<gene>
    <name evidence="5" type="ORF">BP5553_04681</name>
</gene>
<feature type="domain" description="SAM-dependent methyltransferase TRM5/TYW2-type" evidence="4">
    <location>
        <begin position="131"/>
        <end position="434"/>
    </location>
</feature>
<organism evidence="5 6">
    <name type="scientific">Venustampulla echinocandica</name>
    <dbReference type="NCBI Taxonomy" id="2656787"/>
    <lineage>
        <taxon>Eukaryota</taxon>
        <taxon>Fungi</taxon>
        <taxon>Dikarya</taxon>
        <taxon>Ascomycota</taxon>
        <taxon>Pezizomycotina</taxon>
        <taxon>Leotiomycetes</taxon>
        <taxon>Helotiales</taxon>
        <taxon>Pleuroascaceae</taxon>
        <taxon>Venustampulla</taxon>
    </lineage>
</organism>
<evidence type="ECO:0000313" key="5">
    <source>
        <dbReference type="EMBL" id="RDL37248.1"/>
    </source>
</evidence>
<dbReference type="PROSITE" id="PS51684">
    <property type="entry name" value="SAM_MT_TRM5_TYW2"/>
    <property type="match status" value="1"/>
</dbReference>
<dbReference type="InterPro" id="IPR026274">
    <property type="entry name" value="tRNA_wybutosine_synth_prot_2"/>
</dbReference>
<dbReference type="PANTHER" id="PTHR23245:SF25">
    <property type="entry name" value="TRNA WYBUTOSINE-SYNTHESIZING PROTEIN 2 HOMOLOG"/>
    <property type="match status" value="1"/>
</dbReference>
<evidence type="ECO:0000256" key="3">
    <source>
        <dbReference type="SAM" id="MobiDB-lite"/>
    </source>
</evidence>